<accession>A0ABY7T617</accession>
<dbReference type="InterPro" id="IPR001179">
    <property type="entry name" value="PPIase_FKBP_dom"/>
</dbReference>
<evidence type="ECO:0000256" key="6">
    <source>
        <dbReference type="PROSITE-ProRule" id="PRU00277"/>
    </source>
</evidence>
<proteinExistence type="inferred from homology"/>
<dbReference type="Gene3D" id="3.10.50.40">
    <property type="match status" value="2"/>
</dbReference>
<dbReference type="PANTHER" id="PTHR43811">
    <property type="entry name" value="FKBP-TYPE PEPTIDYL-PROLYL CIS-TRANS ISOMERASE FKPA"/>
    <property type="match status" value="1"/>
</dbReference>
<evidence type="ECO:0000256" key="4">
    <source>
        <dbReference type="ARBA" id="ARBA00023110"/>
    </source>
</evidence>
<comment type="catalytic activity">
    <reaction evidence="1 6">
        <text>[protein]-peptidylproline (omega=180) = [protein]-peptidylproline (omega=0)</text>
        <dbReference type="Rhea" id="RHEA:16237"/>
        <dbReference type="Rhea" id="RHEA-COMP:10747"/>
        <dbReference type="Rhea" id="RHEA-COMP:10748"/>
        <dbReference type="ChEBI" id="CHEBI:83833"/>
        <dbReference type="ChEBI" id="CHEBI:83834"/>
        <dbReference type="EC" id="5.2.1.8"/>
    </reaction>
</comment>
<evidence type="ECO:0000256" key="3">
    <source>
        <dbReference type="ARBA" id="ARBA00013194"/>
    </source>
</evidence>
<keyword evidence="9" id="KW-1185">Reference proteome</keyword>
<dbReference type="EC" id="5.2.1.8" evidence="3 6"/>
<name>A0ABY7T617_9SPHI</name>
<organism evidence="8 9">
    <name type="scientific">Mucilaginibacter jinjuensis</name>
    <dbReference type="NCBI Taxonomy" id="1176721"/>
    <lineage>
        <taxon>Bacteria</taxon>
        <taxon>Pseudomonadati</taxon>
        <taxon>Bacteroidota</taxon>
        <taxon>Sphingobacteriia</taxon>
        <taxon>Sphingobacteriales</taxon>
        <taxon>Sphingobacteriaceae</taxon>
        <taxon>Mucilaginibacter</taxon>
    </lineage>
</organism>
<evidence type="ECO:0000256" key="5">
    <source>
        <dbReference type="ARBA" id="ARBA00023235"/>
    </source>
</evidence>
<sequence length="324" mass="34870">MKKNLMLFAVAAIGLASCNGGFKQGDGGLLYNIVDDKTTPVIKGGDFISANIITKTDGDSVLYSSYDAGKPVAFAMPAKLPYKGDVYSALLMMSEGDSAVIKINADSLFKKNLPKPPGFKGKYIIYEVKVNKVIQKGNLTDQLFSAKVEDYFKAEAAKVKDLEPGKITKYIADNKLNVTKTDSGLYYQITTPGSGPVPAKGDTVVVNYTGKFLNGKVFDTSFKEVAQQAKIFNPMQPYKPIHIPVGVGGVIPGWDQGLRLLNKGSKATFVVPSSLAYGERGMQAIGPYTPLAFNVEILDIIHPNPNAPKAQLPPVQMPTQPATK</sequence>
<evidence type="ECO:0000259" key="7">
    <source>
        <dbReference type="PROSITE" id="PS50059"/>
    </source>
</evidence>
<reference evidence="8 9" key="1">
    <citation type="submission" date="2023-02" db="EMBL/GenBank/DDBJ databases">
        <title>Genome sequence of Mucilaginibacter jinjuensis strain KACC 16571.</title>
        <authorList>
            <person name="Kim S."/>
            <person name="Heo J."/>
            <person name="Kwon S.-W."/>
        </authorList>
    </citation>
    <scope>NUCLEOTIDE SEQUENCE [LARGE SCALE GENOMIC DNA]</scope>
    <source>
        <strain evidence="8 9">KACC 16571</strain>
    </source>
</reference>
<protein>
    <recommendedName>
        <fullName evidence="3 6">peptidylprolyl isomerase</fullName>
        <ecNumber evidence="3 6">5.2.1.8</ecNumber>
    </recommendedName>
</protein>
<dbReference type="EMBL" id="CP117167">
    <property type="protein sequence ID" value="WCT11786.1"/>
    <property type="molecule type" value="Genomic_DNA"/>
</dbReference>
<dbReference type="RefSeq" id="WP_273629977.1">
    <property type="nucleotide sequence ID" value="NZ_CP117167.1"/>
</dbReference>
<dbReference type="Pfam" id="PF00254">
    <property type="entry name" value="FKBP_C"/>
    <property type="match status" value="1"/>
</dbReference>
<dbReference type="PROSITE" id="PS50059">
    <property type="entry name" value="FKBP_PPIASE"/>
    <property type="match status" value="1"/>
</dbReference>
<dbReference type="InterPro" id="IPR046357">
    <property type="entry name" value="PPIase_dom_sf"/>
</dbReference>
<evidence type="ECO:0000313" key="8">
    <source>
        <dbReference type="EMBL" id="WCT11786.1"/>
    </source>
</evidence>
<comment type="similarity">
    <text evidence="2">Belongs to the FKBP-type PPIase family.</text>
</comment>
<dbReference type="PANTHER" id="PTHR43811:SF19">
    <property type="entry name" value="39 KDA FK506-BINDING NUCLEAR PROTEIN"/>
    <property type="match status" value="1"/>
</dbReference>
<evidence type="ECO:0000313" key="9">
    <source>
        <dbReference type="Proteomes" id="UP001216139"/>
    </source>
</evidence>
<gene>
    <name evidence="8" type="ORF">PQO05_23940</name>
</gene>
<evidence type="ECO:0000256" key="2">
    <source>
        <dbReference type="ARBA" id="ARBA00006577"/>
    </source>
</evidence>
<keyword evidence="4 6" id="KW-0697">Rotamase</keyword>
<dbReference type="PROSITE" id="PS51257">
    <property type="entry name" value="PROKAR_LIPOPROTEIN"/>
    <property type="match status" value="1"/>
</dbReference>
<dbReference type="SUPFAM" id="SSF54534">
    <property type="entry name" value="FKBP-like"/>
    <property type="match status" value="2"/>
</dbReference>
<dbReference type="Proteomes" id="UP001216139">
    <property type="component" value="Chromosome"/>
</dbReference>
<dbReference type="GO" id="GO:0003755">
    <property type="term" value="F:peptidyl-prolyl cis-trans isomerase activity"/>
    <property type="evidence" value="ECO:0007669"/>
    <property type="project" value="UniProtKB-EC"/>
</dbReference>
<feature type="domain" description="PPIase FKBP-type" evidence="7">
    <location>
        <begin position="201"/>
        <end position="301"/>
    </location>
</feature>
<keyword evidence="5 6" id="KW-0413">Isomerase</keyword>
<evidence type="ECO:0000256" key="1">
    <source>
        <dbReference type="ARBA" id="ARBA00000971"/>
    </source>
</evidence>